<sequence length="279" mass="30563">MPTPDSTAPHCPPELLQGAKKVSVRPGFTGLLWTDVRARLSEPARQYLRRTFPAVAVRTFTGTDEAYWQEWLTDEKLDQLSGLVIALDGDGVPAGWVAGNDREFGGRTCFYANSAGVHPDHQGTGISSTLWRALLRAAIAKAAPRSLHAVMRTANPLVYSGWSAATGRDDTTWPAPGREIPEHVRRIAADAAADLGQADRLDPATSVITDAYESELWTERPTSHRAELDEWFAELLGPRDAVLLVVAFHPVSLMTHLVLHQVRRSLGLRKSTSSRSART</sequence>
<comment type="caution">
    <text evidence="2">The sequence shown here is derived from an EMBL/GenBank/DDBJ whole genome shotgun (WGS) entry which is preliminary data.</text>
</comment>
<evidence type="ECO:0000313" key="2">
    <source>
        <dbReference type="EMBL" id="MBB5070966.1"/>
    </source>
</evidence>
<dbReference type="GO" id="GO:0016747">
    <property type="term" value="F:acyltransferase activity, transferring groups other than amino-acyl groups"/>
    <property type="evidence" value="ECO:0007669"/>
    <property type="project" value="InterPro"/>
</dbReference>
<evidence type="ECO:0000259" key="1">
    <source>
        <dbReference type="PROSITE" id="PS51186"/>
    </source>
</evidence>
<proteinExistence type="predicted"/>
<dbReference type="InterPro" id="IPR016181">
    <property type="entry name" value="Acyl_CoA_acyltransferase"/>
</dbReference>
<dbReference type="Pfam" id="PF00583">
    <property type="entry name" value="Acetyltransf_1"/>
    <property type="match status" value="1"/>
</dbReference>
<dbReference type="EMBL" id="JACHIV010000001">
    <property type="protein sequence ID" value="MBB5070966.1"/>
    <property type="molecule type" value="Genomic_DNA"/>
</dbReference>
<reference evidence="2 3" key="1">
    <citation type="submission" date="2020-08" db="EMBL/GenBank/DDBJ databases">
        <title>Sequencing the genomes of 1000 actinobacteria strains.</title>
        <authorList>
            <person name="Klenk H.-P."/>
        </authorList>
    </citation>
    <scope>NUCLEOTIDE SEQUENCE [LARGE SCALE GENOMIC DNA]</scope>
    <source>
        <strain evidence="2 3">DSM 45582</strain>
    </source>
</reference>
<dbReference type="CDD" id="cd04301">
    <property type="entry name" value="NAT_SF"/>
    <property type="match status" value="1"/>
</dbReference>
<gene>
    <name evidence="2" type="ORF">BJ969_004054</name>
</gene>
<accession>A0A840NF04</accession>
<name>A0A840NF04_9PSEU</name>
<dbReference type="AlphaFoldDB" id="A0A840NF04"/>
<keyword evidence="2" id="KW-0808">Transferase</keyword>
<dbReference type="SUPFAM" id="SSF55729">
    <property type="entry name" value="Acyl-CoA N-acyltransferases (Nat)"/>
    <property type="match status" value="1"/>
</dbReference>
<dbReference type="RefSeq" id="WP_184480943.1">
    <property type="nucleotide sequence ID" value="NZ_JACHIV010000001.1"/>
</dbReference>
<dbReference type="Proteomes" id="UP000580474">
    <property type="component" value="Unassembled WGS sequence"/>
</dbReference>
<protein>
    <submittedName>
        <fullName evidence="2">GNAT superfamily N-acetyltransferase</fullName>
    </submittedName>
</protein>
<dbReference type="PROSITE" id="PS51186">
    <property type="entry name" value="GNAT"/>
    <property type="match status" value="1"/>
</dbReference>
<evidence type="ECO:0000313" key="3">
    <source>
        <dbReference type="Proteomes" id="UP000580474"/>
    </source>
</evidence>
<dbReference type="InterPro" id="IPR000182">
    <property type="entry name" value="GNAT_dom"/>
</dbReference>
<feature type="domain" description="N-acetyltransferase" evidence="1">
    <location>
        <begin position="31"/>
        <end position="187"/>
    </location>
</feature>
<keyword evidence="3" id="KW-1185">Reference proteome</keyword>
<organism evidence="2 3">
    <name type="scientific">Saccharopolyspora gloriosae</name>
    <dbReference type="NCBI Taxonomy" id="455344"/>
    <lineage>
        <taxon>Bacteria</taxon>
        <taxon>Bacillati</taxon>
        <taxon>Actinomycetota</taxon>
        <taxon>Actinomycetes</taxon>
        <taxon>Pseudonocardiales</taxon>
        <taxon>Pseudonocardiaceae</taxon>
        <taxon>Saccharopolyspora</taxon>
    </lineage>
</organism>
<dbReference type="Gene3D" id="3.40.630.30">
    <property type="match status" value="1"/>
</dbReference>